<proteinExistence type="predicted"/>
<dbReference type="WBParaSite" id="BXY_1483400.1">
    <property type="protein sequence ID" value="BXY_1483400.1"/>
    <property type="gene ID" value="BXY_1483400"/>
</dbReference>
<evidence type="ECO:0000313" key="1">
    <source>
        <dbReference type="Proteomes" id="UP000095284"/>
    </source>
</evidence>
<name>A0A1I7SP44_BURXY</name>
<sequence length="123" mass="14402">MHSNRTLGLKGEKIVDRYCQSTASVKKNFTVMPILFADGTLSDKVYVCMQEPNDFFLGNHENTLTMIELVYHQLLNIRFKDSWNYAWYKPGYVEQRSPERFLNPREVCFPDTVGRPCQILDCE</sequence>
<dbReference type="AlphaFoldDB" id="A0A1I7SP44"/>
<dbReference type="Proteomes" id="UP000095284">
    <property type="component" value="Unplaced"/>
</dbReference>
<accession>A0A1I7SP44</accession>
<evidence type="ECO:0000313" key="2">
    <source>
        <dbReference type="WBParaSite" id="BXY_1483400.1"/>
    </source>
</evidence>
<protein>
    <submittedName>
        <fullName evidence="2">COesterase domain-containing protein</fullName>
    </submittedName>
</protein>
<organism evidence="1 2">
    <name type="scientific">Bursaphelenchus xylophilus</name>
    <name type="common">Pinewood nematode worm</name>
    <name type="synonym">Aphelenchoides xylophilus</name>
    <dbReference type="NCBI Taxonomy" id="6326"/>
    <lineage>
        <taxon>Eukaryota</taxon>
        <taxon>Metazoa</taxon>
        <taxon>Ecdysozoa</taxon>
        <taxon>Nematoda</taxon>
        <taxon>Chromadorea</taxon>
        <taxon>Rhabditida</taxon>
        <taxon>Tylenchina</taxon>
        <taxon>Tylenchomorpha</taxon>
        <taxon>Aphelenchoidea</taxon>
        <taxon>Aphelenchoididae</taxon>
        <taxon>Bursaphelenchus</taxon>
    </lineage>
</organism>
<reference evidence="2" key="1">
    <citation type="submission" date="2016-11" db="UniProtKB">
        <authorList>
            <consortium name="WormBaseParasite"/>
        </authorList>
    </citation>
    <scope>IDENTIFICATION</scope>
</reference>